<dbReference type="AlphaFoldDB" id="A0A0C1H722"/>
<comment type="caution">
    <text evidence="1">The sequence shown here is derived from an EMBL/GenBank/DDBJ whole genome shotgun (WGS) entry which is preliminary data.</text>
</comment>
<accession>A0A0C1H722</accession>
<dbReference type="Proteomes" id="UP000031465">
    <property type="component" value="Unassembled WGS sequence"/>
</dbReference>
<evidence type="ECO:0000313" key="1">
    <source>
        <dbReference type="EMBL" id="KIC73279.1"/>
    </source>
</evidence>
<dbReference type="EMBL" id="JSAN01000031">
    <property type="protein sequence ID" value="KIC73279.1"/>
    <property type="molecule type" value="Genomic_DNA"/>
</dbReference>
<dbReference type="RefSeq" id="WP_269474204.1">
    <property type="nucleotide sequence ID" value="NZ_JSAN01000031.1"/>
</dbReference>
<gene>
    <name evidence="1" type="ORF">DB44_BH00020</name>
</gene>
<evidence type="ECO:0000313" key="2">
    <source>
        <dbReference type="Proteomes" id="UP000031465"/>
    </source>
</evidence>
<protein>
    <submittedName>
        <fullName evidence="1">Uncharacterized protein</fullName>
    </submittedName>
</protein>
<reference evidence="1 2" key="1">
    <citation type="journal article" date="2014" name="Mol. Biol. Evol.">
        <title>Massive expansion of Ubiquitination-related gene families within the Chlamydiae.</title>
        <authorList>
            <person name="Domman D."/>
            <person name="Collingro A."/>
            <person name="Lagkouvardos I."/>
            <person name="Gehre L."/>
            <person name="Weinmaier T."/>
            <person name="Rattei T."/>
            <person name="Subtil A."/>
            <person name="Horn M."/>
        </authorList>
    </citation>
    <scope>NUCLEOTIDE SEQUENCE [LARGE SCALE GENOMIC DNA]</scope>
    <source>
        <strain evidence="1 2">EI2</strain>
    </source>
</reference>
<name>A0A0C1H722_9BACT</name>
<sequence length="41" mass="4881">MASIQSLKRFKIDKLIRDNLPELMRGKGTAVHERREPRIYL</sequence>
<dbReference type="PATRIC" id="fig|362787.3.peg.562"/>
<proteinExistence type="predicted"/>
<organism evidence="1 2">
    <name type="scientific">Candidatus Protochlamydia amoebophila</name>
    <dbReference type="NCBI Taxonomy" id="362787"/>
    <lineage>
        <taxon>Bacteria</taxon>
        <taxon>Pseudomonadati</taxon>
        <taxon>Chlamydiota</taxon>
        <taxon>Chlamydiia</taxon>
        <taxon>Parachlamydiales</taxon>
        <taxon>Parachlamydiaceae</taxon>
        <taxon>Candidatus Protochlamydia</taxon>
    </lineage>
</organism>